<protein>
    <submittedName>
        <fullName evidence="3">Uncharacterized protein</fullName>
    </submittedName>
</protein>
<feature type="compositionally biased region" description="Polar residues" evidence="1">
    <location>
        <begin position="100"/>
        <end position="110"/>
    </location>
</feature>
<gene>
    <name evidence="3" type="primary">Vigan.01G446400</name>
    <name evidence="3" type="ORF">VIGAN_01446400</name>
</gene>
<evidence type="ECO:0000256" key="2">
    <source>
        <dbReference type="SAM" id="SignalP"/>
    </source>
</evidence>
<feature type="signal peptide" evidence="2">
    <location>
        <begin position="1"/>
        <end position="22"/>
    </location>
</feature>
<accession>A0A0S3R7L4</accession>
<keyword evidence="2" id="KW-0732">Signal</keyword>
<sequence>MWQTAFDASFTCILLFLSPTQKRLPSPNSKNPNPPLPSAMPSQGRYCRKAAINTTNPSSSHRTTTTMSNHSLLSRVSTASIIRSHKQPPSRHEFRARASSCVSHPSSSFT</sequence>
<dbReference type="AlphaFoldDB" id="A0A0S3R7L4"/>
<feature type="chain" id="PRO_5006616784" evidence="2">
    <location>
        <begin position="23"/>
        <end position="110"/>
    </location>
</feature>
<evidence type="ECO:0000313" key="3">
    <source>
        <dbReference type="EMBL" id="BAT76458.1"/>
    </source>
</evidence>
<dbReference type="EMBL" id="AP015034">
    <property type="protein sequence ID" value="BAT76458.1"/>
    <property type="molecule type" value="Genomic_DNA"/>
</dbReference>
<proteinExistence type="predicted"/>
<evidence type="ECO:0000313" key="4">
    <source>
        <dbReference type="Proteomes" id="UP000291084"/>
    </source>
</evidence>
<feature type="region of interest" description="Disordered" evidence="1">
    <location>
        <begin position="21"/>
        <end position="110"/>
    </location>
</feature>
<keyword evidence="4" id="KW-1185">Reference proteome</keyword>
<feature type="compositionally biased region" description="Polar residues" evidence="1">
    <location>
        <begin position="52"/>
        <end position="81"/>
    </location>
</feature>
<name>A0A0S3R7L4_PHAAN</name>
<dbReference type="Proteomes" id="UP000291084">
    <property type="component" value="Chromosome 1"/>
</dbReference>
<reference evidence="3 4" key="1">
    <citation type="journal article" date="2015" name="Sci. Rep.">
        <title>The power of single molecule real-time sequencing technology in the de novo assembly of a eukaryotic genome.</title>
        <authorList>
            <person name="Sakai H."/>
            <person name="Naito K."/>
            <person name="Ogiso-Tanaka E."/>
            <person name="Takahashi Y."/>
            <person name="Iseki K."/>
            <person name="Muto C."/>
            <person name="Satou K."/>
            <person name="Teruya K."/>
            <person name="Shiroma A."/>
            <person name="Shimoji M."/>
            <person name="Hirano T."/>
            <person name="Itoh T."/>
            <person name="Kaga A."/>
            <person name="Tomooka N."/>
        </authorList>
    </citation>
    <scope>NUCLEOTIDE SEQUENCE [LARGE SCALE GENOMIC DNA]</scope>
    <source>
        <strain evidence="4">cv. Shumari</strain>
    </source>
</reference>
<organism evidence="3 4">
    <name type="scientific">Vigna angularis var. angularis</name>
    <dbReference type="NCBI Taxonomy" id="157739"/>
    <lineage>
        <taxon>Eukaryota</taxon>
        <taxon>Viridiplantae</taxon>
        <taxon>Streptophyta</taxon>
        <taxon>Embryophyta</taxon>
        <taxon>Tracheophyta</taxon>
        <taxon>Spermatophyta</taxon>
        <taxon>Magnoliopsida</taxon>
        <taxon>eudicotyledons</taxon>
        <taxon>Gunneridae</taxon>
        <taxon>Pentapetalae</taxon>
        <taxon>rosids</taxon>
        <taxon>fabids</taxon>
        <taxon>Fabales</taxon>
        <taxon>Fabaceae</taxon>
        <taxon>Papilionoideae</taxon>
        <taxon>50 kb inversion clade</taxon>
        <taxon>NPAAA clade</taxon>
        <taxon>indigoferoid/millettioid clade</taxon>
        <taxon>Phaseoleae</taxon>
        <taxon>Vigna</taxon>
    </lineage>
</organism>
<evidence type="ECO:0000256" key="1">
    <source>
        <dbReference type="SAM" id="MobiDB-lite"/>
    </source>
</evidence>